<organism evidence="2">
    <name type="scientific">uncultured Acetobacteraceae bacterium</name>
    <dbReference type="NCBI Taxonomy" id="169975"/>
    <lineage>
        <taxon>Bacteria</taxon>
        <taxon>Pseudomonadati</taxon>
        <taxon>Pseudomonadota</taxon>
        <taxon>Alphaproteobacteria</taxon>
        <taxon>Acetobacterales</taxon>
        <taxon>Acetobacteraceae</taxon>
        <taxon>environmental samples</taxon>
    </lineage>
</organism>
<feature type="non-terminal residue" evidence="2">
    <location>
        <position position="1"/>
    </location>
</feature>
<name>A0A6J4HI68_9PROT</name>
<dbReference type="AlphaFoldDB" id="A0A6J4HI68"/>
<reference evidence="2" key="1">
    <citation type="submission" date="2020-02" db="EMBL/GenBank/DDBJ databases">
        <authorList>
            <person name="Meier V. D."/>
        </authorList>
    </citation>
    <scope>NUCLEOTIDE SEQUENCE</scope>
    <source>
        <strain evidence="2">AVDCRST_MAG04</strain>
    </source>
</reference>
<feature type="region of interest" description="Disordered" evidence="1">
    <location>
        <begin position="1"/>
        <end position="37"/>
    </location>
</feature>
<proteinExistence type="predicted"/>
<evidence type="ECO:0000256" key="1">
    <source>
        <dbReference type="SAM" id="MobiDB-lite"/>
    </source>
</evidence>
<sequence length="62" mass="6245">VRTQHCNTPSTPPALARDQGGAPFPGRGASDVGAAGGLPRGRVRLGVLLADGGTGDRLRRAL</sequence>
<feature type="non-terminal residue" evidence="2">
    <location>
        <position position="62"/>
    </location>
</feature>
<accession>A0A6J4HI68</accession>
<evidence type="ECO:0000313" key="2">
    <source>
        <dbReference type="EMBL" id="CAA9225486.1"/>
    </source>
</evidence>
<gene>
    <name evidence="2" type="ORF">AVDCRST_MAG04-835</name>
</gene>
<protein>
    <submittedName>
        <fullName evidence="2">Uncharacterized protein</fullName>
    </submittedName>
</protein>
<dbReference type="EMBL" id="CADCTL010000066">
    <property type="protein sequence ID" value="CAA9225486.1"/>
    <property type="molecule type" value="Genomic_DNA"/>
</dbReference>